<dbReference type="InterPro" id="IPR024463">
    <property type="entry name" value="Transposase_TnpC_homeodom"/>
</dbReference>
<dbReference type="InterPro" id="IPR039552">
    <property type="entry name" value="IS66_C"/>
</dbReference>
<dbReference type="Proteomes" id="UP001286174">
    <property type="component" value="Unassembled WGS sequence"/>
</dbReference>
<name>A0AB35U766_9FIRM</name>
<evidence type="ECO:0000259" key="3">
    <source>
        <dbReference type="Pfam" id="PF13007"/>
    </source>
</evidence>
<keyword evidence="6" id="KW-1185">Reference proteome</keyword>
<accession>A0AB35U766</accession>
<feature type="domain" description="Transposase IS66 central" evidence="2">
    <location>
        <begin position="180"/>
        <end position="472"/>
    </location>
</feature>
<feature type="compositionally biased region" description="Basic and acidic residues" evidence="1">
    <location>
        <begin position="79"/>
        <end position="92"/>
    </location>
</feature>
<gene>
    <name evidence="5" type="ORF">MOZ60_10210</name>
</gene>
<comment type="caution">
    <text evidence="5">The sequence shown here is derived from an EMBL/GenBank/DDBJ whole genome shotgun (WGS) entry which is preliminary data.</text>
</comment>
<dbReference type="InterPro" id="IPR052344">
    <property type="entry name" value="Transposase-related"/>
</dbReference>
<feature type="domain" description="Transposase IS66 C-terminal" evidence="4">
    <location>
        <begin position="479"/>
        <end position="520"/>
    </location>
</feature>
<proteinExistence type="predicted"/>
<evidence type="ECO:0000259" key="4">
    <source>
        <dbReference type="Pfam" id="PF13817"/>
    </source>
</evidence>
<evidence type="ECO:0000313" key="5">
    <source>
        <dbReference type="EMBL" id="MDX8420457.1"/>
    </source>
</evidence>
<evidence type="ECO:0000256" key="1">
    <source>
        <dbReference type="SAM" id="MobiDB-lite"/>
    </source>
</evidence>
<dbReference type="PANTHER" id="PTHR33678:SF1">
    <property type="entry name" value="BLL1576 PROTEIN"/>
    <property type="match status" value="1"/>
</dbReference>
<sequence length="530" mass="60549">MGTSRMSQEGLETMPVPVLTKLILNQQETIESLAHHIDELTGQIRLMNQRSFGTKTEPAQFVQQLQLDLGLNEAEDLSDEKAADPKLEEAAPKKKKAKGKKQEDWKKITNHRDEYLELSEEELDKQYGKGKWKRLPDELIYKLEHIPASFEAVTYHIAVYAKDDNQTIARAPKPVEMFPKSIATPSLVASVLTAKYVNAIPLNRLEAAYKQNDIYISRAVMANWVIRAYDQYLRYVCEALKQAMMKQSLLHADETPFEVIRDGRAAGSKSYMWVYRTNAKLPGPKAILYQYCPTRGHENPKNYLKDFSGTLVTDGYGAYHKLAKEDPAKFKVAGCWIRLKRKFAAIIKANGKKFQNPIATEAVRKIQRIYHEEHLIQDLPLEEHLRKRQEKIKPLVDEFFAWVKDKSTVESTENSSEIGKSLQYALNQEKYLRVFLDDASVPLDNNAAEIAIRPFTVGRKNWVIIDTPRGAEASAGIYSIVETAKANGLKLYPYFTYLLEELPKIINEGSTTMPDRLLPWSEEVHQKLGM</sequence>
<dbReference type="EMBL" id="JALBUR010000039">
    <property type="protein sequence ID" value="MDX8420457.1"/>
    <property type="molecule type" value="Genomic_DNA"/>
</dbReference>
<dbReference type="RefSeq" id="WP_370596587.1">
    <property type="nucleotide sequence ID" value="NZ_JALBUR010000039.1"/>
</dbReference>
<feature type="region of interest" description="Disordered" evidence="1">
    <location>
        <begin position="76"/>
        <end position="104"/>
    </location>
</feature>
<reference evidence="5 6" key="1">
    <citation type="submission" date="2022-03" db="EMBL/GenBank/DDBJ databases">
        <title>Novel taxa within the pig intestine.</title>
        <authorList>
            <person name="Wylensek D."/>
            <person name="Bishof K."/>
            <person name="Afrizal A."/>
            <person name="Clavel T."/>
        </authorList>
    </citation>
    <scope>NUCLEOTIDE SEQUENCE [LARGE SCALE GENOMIC DNA]</scope>
    <source>
        <strain evidence="5 6">CLA-KB-P133</strain>
    </source>
</reference>
<protein>
    <submittedName>
        <fullName evidence="5">IS66 family transposase</fullName>
    </submittedName>
</protein>
<evidence type="ECO:0000313" key="6">
    <source>
        <dbReference type="Proteomes" id="UP001286174"/>
    </source>
</evidence>
<dbReference type="AlphaFoldDB" id="A0AB35U766"/>
<dbReference type="Pfam" id="PF03050">
    <property type="entry name" value="DDE_Tnp_IS66"/>
    <property type="match status" value="1"/>
</dbReference>
<dbReference type="Pfam" id="PF13817">
    <property type="entry name" value="DDE_Tnp_IS66_C"/>
    <property type="match status" value="1"/>
</dbReference>
<dbReference type="NCBIfam" id="NF033517">
    <property type="entry name" value="transpos_IS66"/>
    <property type="match status" value="1"/>
</dbReference>
<organism evidence="5 6">
    <name type="scientific">Grylomicrobium aquisgranensis</name>
    <dbReference type="NCBI Taxonomy" id="2926318"/>
    <lineage>
        <taxon>Bacteria</taxon>
        <taxon>Bacillati</taxon>
        <taxon>Bacillota</taxon>
        <taxon>Erysipelotrichia</taxon>
        <taxon>Erysipelotrichales</taxon>
        <taxon>Erysipelotrichaceae</taxon>
        <taxon>Grylomicrobium</taxon>
    </lineage>
</organism>
<dbReference type="PANTHER" id="PTHR33678">
    <property type="entry name" value="BLL1576 PROTEIN"/>
    <property type="match status" value="1"/>
</dbReference>
<evidence type="ECO:0000259" key="2">
    <source>
        <dbReference type="Pfam" id="PF03050"/>
    </source>
</evidence>
<feature type="domain" description="Transposase TnpC homeodomain" evidence="3">
    <location>
        <begin position="39"/>
        <end position="101"/>
    </location>
</feature>
<dbReference type="InterPro" id="IPR004291">
    <property type="entry name" value="Transposase_IS66_central"/>
</dbReference>
<dbReference type="Pfam" id="PF13007">
    <property type="entry name" value="LZ_Tnp_IS66"/>
    <property type="match status" value="1"/>
</dbReference>